<proteinExistence type="predicted"/>
<reference evidence="1" key="1">
    <citation type="submission" date="2022-10" db="EMBL/GenBank/DDBJ databases">
        <title>Culturing micro-colonial fungi from biological soil crusts in the Mojave desert and describing Neophaeococcomyces mojavensis, and introducing the new genera and species Taxawa tesnikishii.</title>
        <authorList>
            <person name="Kurbessoian T."/>
            <person name="Stajich J.E."/>
        </authorList>
    </citation>
    <scope>NUCLEOTIDE SEQUENCE</scope>
    <source>
        <strain evidence="1">JES_112</strain>
    </source>
</reference>
<name>A0ACC2ZX57_9EURO</name>
<comment type="caution">
    <text evidence="1">The sequence shown here is derived from an EMBL/GenBank/DDBJ whole genome shotgun (WGS) entry which is preliminary data.</text>
</comment>
<evidence type="ECO:0000313" key="2">
    <source>
        <dbReference type="Proteomes" id="UP001172386"/>
    </source>
</evidence>
<dbReference type="EMBL" id="JAPDRQ010000221">
    <property type="protein sequence ID" value="KAJ9652036.1"/>
    <property type="molecule type" value="Genomic_DNA"/>
</dbReference>
<protein>
    <submittedName>
        <fullName evidence="1">Uncharacterized protein</fullName>
    </submittedName>
</protein>
<sequence>MFAHASSSAYVCLRCQHRVIQLRQKRLQTQITVLSRRWQSAAARAPQEDNDDDLHGNLDPTYPVESPRSGTRFRHWRPPPIAELGVNALGQPAEVLVLPNRRRKRQQEDAVDQDDAPNNDEPPTPNHPRILESIAQELKPVSNDEAVKNIDSLLHEIGQRGGELRSHQWTKTREALSKGFTVKQLSSYLNAALSAHHKVYQHQHSRVELAERIMGDVWKYTRTSQNKEVQVNKTFSNHYIKLFLVNQAALKQQGTIVPGVKISKAQKSKRLEISGPVEAVNKTVDQLRRLENKVKQVIVPFPEEMKMALHDLMSSKGSRRSKAEDCSALRNLLIKSKVVLKNDLKKSNHLRIYAFGDVNIETFLQRLMQWMEITTCAFVTSPLSEQQLDANCVVPAYSEGPYVRSTLLHRYIAPGLDSHRDPLPLDYLSRAVMDTLWLKIPGAPSSSLERFVQSISAHKIKPKPPRLSAELGLAIFQHDQGEKAASSALGLGDQQPEREALEYLLDENSKIDALDLATQLTNTKDATREGKTLRSAFSAYVPLLPQFLAQQRQLRPASTMELTNQSVARKEEPKSGFRLLYKSFDPQNPVLEIYASAGSGSTININKVTLSAGDMNQYFALPHLAVDLNFTRNYNATLFRDDMPLDSRYAPLMVQLAQHLGPKIKDDGYETENQTVSIGPLMDLNLSCLMSESSSGAQAQGLVATDTTTLKTSGKPKLLRQAVYVLTRAEWVDRAMYHLPIPGEKSNQFLLEHVMYSPLPHSPTQEPRQVLRVVEDKSSLDGDAMSKTIGTDEERFVAFVKAAYCSAVTLDDFVKHRTEVMVEENIRRQAEN</sequence>
<evidence type="ECO:0000313" key="1">
    <source>
        <dbReference type="EMBL" id="KAJ9652036.1"/>
    </source>
</evidence>
<keyword evidence="2" id="KW-1185">Reference proteome</keyword>
<gene>
    <name evidence="1" type="ORF">H2198_008698</name>
</gene>
<dbReference type="Proteomes" id="UP001172386">
    <property type="component" value="Unassembled WGS sequence"/>
</dbReference>
<organism evidence="1 2">
    <name type="scientific">Neophaeococcomyces mojaviensis</name>
    <dbReference type="NCBI Taxonomy" id="3383035"/>
    <lineage>
        <taxon>Eukaryota</taxon>
        <taxon>Fungi</taxon>
        <taxon>Dikarya</taxon>
        <taxon>Ascomycota</taxon>
        <taxon>Pezizomycotina</taxon>
        <taxon>Eurotiomycetes</taxon>
        <taxon>Chaetothyriomycetidae</taxon>
        <taxon>Chaetothyriales</taxon>
        <taxon>Chaetothyriales incertae sedis</taxon>
        <taxon>Neophaeococcomyces</taxon>
    </lineage>
</organism>
<accession>A0ACC2ZX57</accession>